<comment type="similarity">
    <text evidence="1 3">Belongs to the short-chain dehydrogenases/reductases (SDR) family.</text>
</comment>
<dbReference type="InterPro" id="IPR051911">
    <property type="entry name" value="SDR_oxidoreductase"/>
</dbReference>
<dbReference type="RefSeq" id="WP_196955396.1">
    <property type="nucleotide sequence ID" value="NZ_JADWYK010000007.1"/>
</dbReference>
<evidence type="ECO:0000256" key="2">
    <source>
        <dbReference type="ARBA" id="ARBA00023002"/>
    </source>
</evidence>
<dbReference type="PRINTS" id="PR00081">
    <property type="entry name" value="GDHRDH"/>
</dbReference>
<dbReference type="InterPro" id="IPR036291">
    <property type="entry name" value="NAD(P)-bd_dom_sf"/>
</dbReference>
<keyword evidence="2" id="KW-0560">Oxidoreductase</keyword>
<protein>
    <submittedName>
        <fullName evidence="4">SDR family oxidoreductase</fullName>
    </submittedName>
</protein>
<evidence type="ECO:0000313" key="4">
    <source>
        <dbReference type="EMBL" id="MBG8554371.1"/>
    </source>
</evidence>
<evidence type="ECO:0000313" key="5">
    <source>
        <dbReference type="Proteomes" id="UP000601099"/>
    </source>
</evidence>
<gene>
    <name evidence="4" type="ORF">I5L79_12485</name>
</gene>
<organism evidence="4 5">
    <name type="scientific">Hymenobacter guriensis</name>
    <dbReference type="NCBI Taxonomy" id="2793065"/>
    <lineage>
        <taxon>Bacteria</taxon>
        <taxon>Pseudomonadati</taxon>
        <taxon>Bacteroidota</taxon>
        <taxon>Cytophagia</taxon>
        <taxon>Cytophagales</taxon>
        <taxon>Hymenobacteraceae</taxon>
        <taxon>Hymenobacter</taxon>
    </lineage>
</organism>
<dbReference type="Proteomes" id="UP000601099">
    <property type="component" value="Unassembled WGS sequence"/>
</dbReference>
<proteinExistence type="inferred from homology"/>
<evidence type="ECO:0000256" key="3">
    <source>
        <dbReference type="RuleBase" id="RU000363"/>
    </source>
</evidence>
<dbReference type="EMBL" id="JADWYK010000007">
    <property type="protein sequence ID" value="MBG8554371.1"/>
    <property type="molecule type" value="Genomic_DNA"/>
</dbReference>
<dbReference type="CDD" id="cd05374">
    <property type="entry name" value="17beta-HSD-like_SDR_c"/>
    <property type="match status" value="1"/>
</dbReference>
<dbReference type="SUPFAM" id="SSF51735">
    <property type="entry name" value="NAD(P)-binding Rossmann-fold domains"/>
    <property type="match status" value="1"/>
</dbReference>
<accession>A0ABS0L2M5</accession>
<dbReference type="Pfam" id="PF00106">
    <property type="entry name" value="adh_short"/>
    <property type="match status" value="1"/>
</dbReference>
<dbReference type="PANTHER" id="PTHR43976">
    <property type="entry name" value="SHORT CHAIN DEHYDROGENASE"/>
    <property type="match status" value="1"/>
</dbReference>
<dbReference type="PRINTS" id="PR00080">
    <property type="entry name" value="SDRFAMILY"/>
</dbReference>
<reference evidence="4 5" key="1">
    <citation type="submission" date="2020-11" db="EMBL/GenBank/DDBJ databases">
        <title>Hymenobacter sp.</title>
        <authorList>
            <person name="Kim M.K."/>
        </authorList>
    </citation>
    <scope>NUCLEOTIDE SEQUENCE [LARGE SCALE GENOMIC DNA]</scope>
    <source>
        <strain evidence="4 5">BT594</strain>
    </source>
</reference>
<name>A0ABS0L2M5_9BACT</name>
<dbReference type="InterPro" id="IPR002347">
    <property type="entry name" value="SDR_fam"/>
</dbReference>
<keyword evidence="5" id="KW-1185">Reference proteome</keyword>
<dbReference type="Gene3D" id="3.40.50.720">
    <property type="entry name" value="NAD(P)-binding Rossmann-like Domain"/>
    <property type="match status" value="1"/>
</dbReference>
<sequence length="273" mass="28915">MNRTVLITGTSSGLGRATALLFQAQGWNVIATMRTPQHETELTQLERTLVTRLDVQDPASIQAAVEAGLARFGRIDALINNAGYGAYGPLEVTSFEKIRRQFDVNVLGLLATTQALLPHFRAQSSGTIVNISSVGGRMTFPLGTLYHGTKFAVEGLSESLHYELAPLGIRVKVIEPGGINTDFGGRSLDFSNDPALPEYQPLVQAVLSALGPMMANGSSAAHIAEVVYAAATDGTAQLRYEAGADARQLLAARRTADDATFFAGLKAQLGLGA</sequence>
<evidence type="ECO:0000256" key="1">
    <source>
        <dbReference type="ARBA" id="ARBA00006484"/>
    </source>
</evidence>
<comment type="caution">
    <text evidence="4">The sequence shown here is derived from an EMBL/GenBank/DDBJ whole genome shotgun (WGS) entry which is preliminary data.</text>
</comment>
<dbReference type="PANTHER" id="PTHR43976:SF16">
    <property type="entry name" value="SHORT-CHAIN DEHYDROGENASE_REDUCTASE FAMILY PROTEIN"/>
    <property type="match status" value="1"/>
</dbReference>